<feature type="transmembrane region" description="Helical" evidence="1">
    <location>
        <begin position="21"/>
        <end position="41"/>
    </location>
</feature>
<reference evidence="3" key="1">
    <citation type="submission" date="2016-10" db="EMBL/GenBank/DDBJ databases">
        <authorList>
            <person name="Varghese N."/>
            <person name="Submissions S."/>
        </authorList>
    </citation>
    <scope>NUCLEOTIDE SEQUENCE [LARGE SCALE GENOMIC DNA]</scope>
    <source>
        <strain evidence="3">DSM 22002</strain>
    </source>
</reference>
<keyword evidence="1" id="KW-0472">Membrane</keyword>
<dbReference type="EMBL" id="LT629695">
    <property type="protein sequence ID" value="SDH20031.1"/>
    <property type="molecule type" value="Genomic_DNA"/>
</dbReference>
<protein>
    <submittedName>
        <fullName evidence="2">Uncharacterized protein</fullName>
    </submittedName>
</protein>
<dbReference type="RefSeq" id="WP_092501928.1">
    <property type="nucleotide sequence ID" value="NZ_LT629695.1"/>
</dbReference>
<accession>A0A1G8AGK7</accession>
<keyword evidence="1" id="KW-1133">Transmembrane helix</keyword>
<dbReference type="AlphaFoldDB" id="A0A1G8AGK7"/>
<feature type="transmembrane region" description="Helical" evidence="1">
    <location>
        <begin position="47"/>
        <end position="66"/>
    </location>
</feature>
<dbReference type="OrthoDB" id="5125716at2"/>
<organism evidence="2 3">
    <name type="scientific">Agrococcus jejuensis</name>
    <dbReference type="NCBI Taxonomy" id="399736"/>
    <lineage>
        <taxon>Bacteria</taxon>
        <taxon>Bacillati</taxon>
        <taxon>Actinomycetota</taxon>
        <taxon>Actinomycetes</taxon>
        <taxon>Micrococcales</taxon>
        <taxon>Microbacteriaceae</taxon>
        <taxon>Agrococcus</taxon>
    </lineage>
</organism>
<proteinExistence type="predicted"/>
<dbReference type="Proteomes" id="UP000198822">
    <property type="component" value="Chromosome I"/>
</dbReference>
<dbReference type="Pfam" id="PF20619">
    <property type="entry name" value="DUF6804"/>
    <property type="match status" value="1"/>
</dbReference>
<feature type="transmembrane region" description="Helical" evidence="1">
    <location>
        <begin position="97"/>
        <end position="116"/>
    </location>
</feature>
<sequence>MPASRPQRQPRGRARDAKPQFQRNALAPGILGAVAAFVGPALLGQGIHVVVLFAMAILALIVAVFAGRAGQWWWIPFLAAIAVAWNPLYPFPMEGPWWIGAHVAAGFLFLTVGALAKERVEE</sequence>
<feature type="transmembrane region" description="Helical" evidence="1">
    <location>
        <begin position="73"/>
        <end position="91"/>
    </location>
</feature>
<evidence type="ECO:0000313" key="3">
    <source>
        <dbReference type="Proteomes" id="UP000198822"/>
    </source>
</evidence>
<dbReference type="STRING" id="399736.SAMN04489720_0372"/>
<name>A0A1G8AGK7_9MICO</name>
<keyword evidence="3" id="KW-1185">Reference proteome</keyword>
<keyword evidence="1" id="KW-0812">Transmembrane</keyword>
<evidence type="ECO:0000313" key="2">
    <source>
        <dbReference type="EMBL" id="SDH20031.1"/>
    </source>
</evidence>
<evidence type="ECO:0000256" key="1">
    <source>
        <dbReference type="SAM" id="Phobius"/>
    </source>
</evidence>
<dbReference type="InterPro" id="IPR046548">
    <property type="entry name" value="DUF6804"/>
</dbReference>
<gene>
    <name evidence="2" type="ORF">SAMN04489720_0372</name>
</gene>